<evidence type="ECO:0000259" key="6">
    <source>
        <dbReference type="Pfam" id="PF19055"/>
    </source>
</evidence>
<dbReference type="Proteomes" id="UP001162480">
    <property type="component" value="Chromosome 27"/>
</dbReference>
<accession>A0AA36BYX3</accession>
<dbReference type="EMBL" id="OX597840">
    <property type="protein sequence ID" value="CAI9742211.1"/>
    <property type="molecule type" value="Genomic_DNA"/>
</dbReference>
<keyword evidence="2" id="KW-0813">Transport</keyword>
<keyword evidence="5" id="KW-0472">Membrane</keyword>
<keyword evidence="4" id="KW-1133">Transmembrane helix</keyword>
<evidence type="ECO:0000313" key="7">
    <source>
        <dbReference type="EMBL" id="CAI9742211.1"/>
    </source>
</evidence>
<dbReference type="SUPFAM" id="SSF52540">
    <property type="entry name" value="P-loop containing nucleoside triphosphate hydrolases"/>
    <property type="match status" value="1"/>
</dbReference>
<proteinExistence type="predicted"/>
<dbReference type="InterPro" id="IPR027417">
    <property type="entry name" value="P-loop_NTPase"/>
</dbReference>
<dbReference type="Pfam" id="PF19055">
    <property type="entry name" value="ABC2_membrane_7"/>
    <property type="match status" value="1"/>
</dbReference>
<gene>
    <name evidence="7" type="ORF">OCTVUL_1B027740</name>
</gene>
<dbReference type="GO" id="GO:0140359">
    <property type="term" value="F:ABC-type transporter activity"/>
    <property type="evidence" value="ECO:0007669"/>
    <property type="project" value="InterPro"/>
</dbReference>
<feature type="domain" description="ABC transporter family G" evidence="6">
    <location>
        <begin position="105"/>
        <end position="167"/>
    </location>
</feature>
<protein>
    <recommendedName>
        <fullName evidence="6">ABC transporter family G domain-containing protein</fullName>
    </recommendedName>
</protein>
<dbReference type="InterPro" id="IPR043926">
    <property type="entry name" value="ABCG_dom"/>
</dbReference>
<keyword evidence="8" id="KW-1185">Reference proteome</keyword>
<dbReference type="Gene3D" id="3.40.50.300">
    <property type="entry name" value="P-loop containing nucleotide triphosphate hydrolases"/>
    <property type="match status" value="1"/>
</dbReference>
<comment type="subcellular location">
    <subcellularLocation>
        <location evidence="1">Membrane</location>
        <topology evidence="1">Multi-pass membrane protein</topology>
    </subcellularLocation>
</comment>
<dbReference type="PANTHER" id="PTHR48041">
    <property type="entry name" value="ABC TRANSPORTER G FAMILY MEMBER 28"/>
    <property type="match status" value="1"/>
</dbReference>
<dbReference type="GO" id="GO:0030659">
    <property type="term" value="C:cytoplasmic vesicle membrane"/>
    <property type="evidence" value="ECO:0007669"/>
    <property type="project" value="TreeGrafter"/>
</dbReference>
<evidence type="ECO:0000256" key="5">
    <source>
        <dbReference type="ARBA" id="ARBA00023136"/>
    </source>
</evidence>
<dbReference type="InterPro" id="IPR050352">
    <property type="entry name" value="ABCG_transporters"/>
</dbReference>
<evidence type="ECO:0000256" key="4">
    <source>
        <dbReference type="ARBA" id="ARBA00022989"/>
    </source>
</evidence>
<dbReference type="AlphaFoldDB" id="A0AA36BYX3"/>
<evidence type="ECO:0000313" key="8">
    <source>
        <dbReference type="Proteomes" id="UP001162480"/>
    </source>
</evidence>
<sequence length="233" mass="26681">MFFEKEYRNGRPREKAHSPECQWRGKTRNISSHNGLQALLRMDKSYDKQQRIQRVKDVIREILTDPPLIFLDEPTSGLDSYLARNLIQVLKNMASRGRTIVSTIHQPSSEIFTMFDELLLMADGRVVFMGPTKDAMLLFRECGLQCPTNYNPADFYLDNLSIIPNQEDDYVARTQVSSEYRNAVSECILAFLGYSHTRPGQSQIPRNPNISTAADYLPSHTKCHRILDGGPLR</sequence>
<dbReference type="GO" id="GO:0005886">
    <property type="term" value="C:plasma membrane"/>
    <property type="evidence" value="ECO:0007669"/>
    <property type="project" value="TreeGrafter"/>
</dbReference>
<evidence type="ECO:0000256" key="3">
    <source>
        <dbReference type="ARBA" id="ARBA00022692"/>
    </source>
</evidence>
<evidence type="ECO:0000256" key="1">
    <source>
        <dbReference type="ARBA" id="ARBA00004141"/>
    </source>
</evidence>
<organism evidence="7 8">
    <name type="scientific">Octopus vulgaris</name>
    <name type="common">Common octopus</name>
    <dbReference type="NCBI Taxonomy" id="6645"/>
    <lineage>
        <taxon>Eukaryota</taxon>
        <taxon>Metazoa</taxon>
        <taxon>Spiralia</taxon>
        <taxon>Lophotrochozoa</taxon>
        <taxon>Mollusca</taxon>
        <taxon>Cephalopoda</taxon>
        <taxon>Coleoidea</taxon>
        <taxon>Octopodiformes</taxon>
        <taxon>Octopoda</taxon>
        <taxon>Incirrata</taxon>
        <taxon>Octopodidae</taxon>
        <taxon>Octopus</taxon>
    </lineage>
</organism>
<keyword evidence="3" id="KW-0812">Transmembrane</keyword>
<dbReference type="PANTHER" id="PTHR48041:SF129">
    <property type="entry name" value="PROTEIN WHITE"/>
    <property type="match status" value="1"/>
</dbReference>
<reference evidence="7" key="1">
    <citation type="submission" date="2023-08" db="EMBL/GenBank/DDBJ databases">
        <authorList>
            <person name="Alioto T."/>
            <person name="Alioto T."/>
            <person name="Gomez Garrido J."/>
        </authorList>
    </citation>
    <scope>NUCLEOTIDE SEQUENCE</scope>
</reference>
<name>A0AA36BYX3_OCTVU</name>
<evidence type="ECO:0000256" key="2">
    <source>
        <dbReference type="ARBA" id="ARBA00022448"/>
    </source>
</evidence>